<keyword evidence="2" id="KW-1185">Reference proteome</keyword>
<protein>
    <submittedName>
        <fullName evidence="1">Uncharacterized protein</fullName>
    </submittedName>
</protein>
<gene>
    <name evidence="1" type="ORF">ElyMa_000960600</name>
</gene>
<organism evidence="1 2">
    <name type="scientific">Elysia marginata</name>
    <dbReference type="NCBI Taxonomy" id="1093978"/>
    <lineage>
        <taxon>Eukaryota</taxon>
        <taxon>Metazoa</taxon>
        <taxon>Spiralia</taxon>
        <taxon>Lophotrochozoa</taxon>
        <taxon>Mollusca</taxon>
        <taxon>Gastropoda</taxon>
        <taxon>Heterobranchia</taxon>
        <taxon>Euthyneura</taxon>
        <taxon>Panpulmonata</taxon>
        <taxon>Sacoglossa</taxon>
        <taxon>Placobranchoidea</taxon>
        <taxon>Plakobranchidae</taxon>
        <taxon>Elysia</taxon>
    </lineage>
</organism>
<evidence type="ECO:0000313" key="2">
    <source>
        <dbReference type="Proteomes" id="UP000762676"/>
    </source>
</evidence>
<dbReference type="AlphaFoldDB" id="A0AAV4HDX7"/>
<accession>A0AAV4HDX7</accession>
<reference evidence="1 2" key="1">
    <citation type="journal article" date="2021" name="Elife">
        <title>Chloroplast acquisition without the gene transfer in kleptoplastic sea slugs, Plakobranchus ocellatus.</title>
        <authorList>
            <person name="Maeda T."/>
            <person name="Takahashi S."/>
            <person name="Yoshida T."/>
            <person name="Shimamura S."/>
            <person name="Takaki Y."/>
            <person name="Nagai Y."/>
            <person name="Toyoda A."/>
            <person name="Suzuki Y."/>
            <person name="Arimoto A."/>
            <person name="Ishii H."/>
            <person name="Satoh N."/>
            <person name="Nishiyama T."/>
            <person name="Hasebe M."/>
            <person name="Maruyama T."/>
            <person name="Minagawa J."/>
            <person name="Obokata J."/>
            <person name="Shigenobu S."/>
        </authorList>
    </citation>
    <scope>NUCLEOTIDE SEQUENCE [LARGE SCALE GENOMIC DNA]</scope>
</reference>
<dbReference type="Proteomes" id="UP000762676">
    <property type="component" value="Unassembled WGS sequence"/>
</dbReference>
<dbReference type="EMBL" id="BMAT01001963">
    <property type="protein sequence ID" value="GFR96133.1"/>
    <property type="molecule type" value="Genomic_DNA"/>
</dbReference>
<name>A0AAV4HDX7_9GAST</name>
<comment type="caution">
    <text evidence="1">The sequence shown here is derived from an EMBL/GenBank/DDBJ whole genome shotgun (WGS) entry which is preliminary data.</text>
</comment>
<evidence type="ECO:0000313" key="1">
    <source>
        <dbReference type="EMBL" id="GFR96133.1"/>
    </source>
</evidence>
<proteinExistence type="predicted"/>
<sequence length="127" mass="14785">MWKRDLLPQKSTDATHRLPCNPRRLRAVMEVNEAIPARIDRQFAGYCVLNAGDEYEMQVMMDTFSTACNKFGLTIFSAERTELMFQLVPDCQITCQLLLEIETVTYEVMILARRQSQTRTEEEEDID</sequence>